<dbReference type="RefSeq" id="WP_083512267.1">
    <property type="nucleotide sequence ID" value="NZ_CP011131.1"/>
</dbReference>
<keyword evidence="2" id="KW-0732">Signal</keyword>
<dbReference type="PANTHER" id="PTHR43283:SF7">
    <property type="entry name" value="BETA-LACTAMASE-RELATED DOMAIN-CONTAINING PROTEIN"/>
    <property type="match status" value="1"/>
</dbReference>
<evidence type="ECO:0000256" key="1">
    <source>
        <dbReference type="SAM" id="MobiDB-lite"/>
    </source>
</evidence>
<proteinExistence type="predicted"/>
<feature type="signal peptide" evidence="2">
    <location>
        <begin position="1"/>
        <end position="23"/>
    </location>
</feature>
<protein>
    <submittedName>
        <fullName evidence="4">Beta-lactamase family protein</fullName>
    </submittedName>
</protein>
<dbReference type="Proteomes" id="UP000829194">
    <property type="component" value="Chromosome"/>
</dbReference>
<evidence type="ECO:0000313" key="5">
    <source>
        <dbReference type="Proteomes" id="UP000829194"/>
    </source>
</evidence>
<gene>
    <name evidence="4" type="ORF">MOV92_02620</name>
</gene>
<feature type="region of interest" description="Disordered" evidence="1">
    <location>
        <begin position="124"/>
        <end position="145"/>
    </location>
</feature>
<name>A0ABY3XEM3_9GAMM</name>
<evidence type="ECO:0000313" key="4">
    <source>
        <dbReference type="EMBL" id="UNP30192.1"/>
    </source>
</evidence>
<dbReference type="InterPro" id="IPR001466">
    <property type="entry name" value="Beta-lactam-related"/>
</dbReference>
<organism evidence="4 5">
    <name type="scientific">Lysobacter gummosus</name>
    <dbReference type="NCBI Taxonomy" id="262324"/>
    <lineage>
        <taxon>Bacteria</taxon>
        <taxon>Pseudomonadati</taxon>
        <taxon>Pseudomonadota</taxon>
        <taxon>Gammaproteobacteria</taxon>
        <taxon>Lysobacterales</taxon>
        <taxon>Lysobacteraceae</taxon>
        <taxon>Lysobacter</taxon>
    </lineage>
</organism>
<feature type="domain" description="Beta-lactamase-related" evidence="3">
    <location>
        <begin position="45"/>
        <end position="329"/>
    </location>
</feature>
<dbReference type="InterPro" id="IPR050789">
    <property type="entry name" value="Diverse_Enzym_Activities"/>
</dbReference>
<evidence type="ECO:0000256" key="2">
    <source>
        <dbReference type="SAM" id="SignalP"/>
    </source>
</evidence>
<dbReference type="Gene3D" id="3.40.710.10">
    <property type="entry name" value="DD-peptidase/beta-lactamase superfamily"/>
    <property type="match status" value="1"/>
</dbReference>
<dbReference type="EMBL" id="CP093547">
    <property type="protein sequence ID" value="UNP30192.1"/>
    <property type="molecule type" value="Genomic_DNA"/>
</dbReference>
<dbReference type="Pfam" id="PF00144">
    <property type="entry name" value="Beta-lactamase"/>
    <property type="match status" value="1"/>
</dbReference>
<dbReference type="InterPro" id="IPR012338">
    <property type="entry name" value="Beta-lactam/transpept-like"/>
</dbReference>
<evidence type="ECO:0000259" key="3">
    <source>
        <dbReference type="Pfam" id="PF00144"/>
    </source>
</evidence>
<keyword evidence="5" id="KW-1185">Reference proteome</keyword>
<dbReference type="SUPFAM" id="SSF56601">
    <property type="entry name" value="beta-lactamase/transpeptidase-like"/>
    <property type="match status" value="1"/>
</dbReference>
<sequence>MIAARRIRWCLLACLSFAVPAFAADPAVERVLARWDGDTRADLKAVVVLRDGELIAERYYNGDDARSLHDMRSAGKSVTALLAGIALDQGRIGSLDDPIERYLPAARGKPVAGTSVRDLLTMRSGLDADDTQEQSPGNEDRLDEAADPAAFALGVPRREVAGMRYQYNSLTAYLAGWVVAAAVAQPLDEFARANLFQPLGIEHWQWQRDASGHAKGQGNLSLSARDMAAIGEWVLDGGEHDGRRLISRKTLDDILAPSIAIAAVDPFADHYGYFWYLRTQRIAGRDVPVAFASGNGGNKIYVVPSLRAVIAITSSAYGRGYGQRRSQDILRAVLAAMGPAASRDLPAAVSAREG</sequence>
<reference evidence="4 5" key="1">
    <citation type="submission" date="2022-03" db="EMBL/GenBank/DDBJ databases">
        <title>Complete genome sequence of Lysobacter capsici VKM B-2533 and Lysobacter gummosus 10.1.1, promising sources of lytic agents.</title>
        <authorList>
            <person name="Tarlachkov S.V."/>
            <person name="Kudryakova I.V."/>
            <person name="Afoshin A.S."/>
            <person name="Leontyevskaya E.A."/>
            <person name="Leontyevskaya N.V."/>
        </authorList>
    </citation>
    <scope>NUCLEOTIDE SEQUENCE [LARGE SCALE GENOMIC DNA]</scope>
    <source>
        <strain evidence="4 5">10.1.1</strain>
    </source>
</reference>
<feature type="chain" id="PRO_5045267434" evidence="2">
    <location>
        <begin position="24"/>
        <end position="354"/>
    </location>
</feature>
<dbReference type="PANTHER" id="PTHR43283">
    <property type="entry name" value="BETA-LACTAMASE-RELATED"/>
    <property type="match status" value="1"/>
</dbReference>
<accession>A0ABY3XEM3</accession>